<organism evidence="2 3">
    <name type="scientific">Agromyces archimandritae</name>
    <dbReference type="NCBI Taxonomy" id="2781962"/>
    <lineage>
        <taxon>Bacteria</taxon>
        <taxon>Bacillati</taxon>
        <taxon>Actinomycetota</taxon>
        <taxon>Actinomycetes</taxon>
        <taxon>Micrococcales</taxon>
        <taxon>Microbacteriaceae</taxon>
        <taxon>Agromyces</taxon>
    </lineage>
</organism>
<feature type="transmembrane region" description="Helical" evidence="1">
    <location>
        <begin position="335"/>
        <end position="354"/>
    </location>
</feature>
<feature type="transmembrane region" description="Helical" evidence="1">
    <location>
        <begin position="125"/>
        <end position="143"/>
    </location>
</feature>
<sequence>MLIVTIVLAVLLGAVRWMTRGHAAPARTPAGRWAWVWAVAVVVAALLIGIRSVQIVGEPGAISQTFDNIFHLNAVRYILDTGSASPLEVGKLTSANLWFYPVGWHEVVTLALQLTGVAIPVAINATWIAFSIVAWPLGALLLARTLAGSTPAVAIGAGVVAAAIPAFPILMVDYGVLYPYHAALALTPAAVAATVAVFRLGREGDGLPLGWSIVAMLGTLPALALTHPGAFVTWLALTLPVAAIALIRFARRSSGRPCAWTIVAFVGYLAVGFVALRVLRPPLEATLWPPIGTTGHAVGDVITVSPYGAKIALVVMVLMIGGIVVAARKRRPADAVALSMFAVAALLYIIVAGVSSATVRQWVTASWYNNTPRLAAVLPMVIVPLAALAVGAAWAWFMRRGFAERRLQGAAGVVVAVVAVAVLAASTQLGRAMTAAVDHAHAGYRATENAALVSPDELELLEELPEFVPEGVAIAGSPWTGAGLAYAIADRPVLMPHTLMDVDEATETINESLATGDDAALCAAIEERNVGFVLDFGDREVHGGDHDYAGLDELANSDAVVLVHAVGDARLYEIVACEAP</sequence>
<keyword evidence="1" id="KW-0472">Membrane</keyword>
<dbReference type="AlphaFoldDB" id="A0A975IP46"/>
<evidence type="ECO:0000313" key="2">
    <source>
        <dbReference type="EMBL" id="QTX05273.1"/>
    </source>
</evidence>
<protein>
    <submittedName>
        <fullName evidence="2">Uncharacterized protein</fullName>
    </submittedName>
</protein>
<feature type="transmembrane region" description="Helical" evidence="1">
    <location>
        <begin position="307"/>
        <end position="328"/>
    </location>
</feature>
<keyword evidence="1" id="KW-1133">Transmembrane helix</keyword>
<keyword evidence="3" id="KW-1185">Reference proteome</keyword>
<evidence type="ECO:0000256" key="1">
    <source>
        <dbReference type="SAM" id="Phobius"/>
    </source>
</evidence>
<accession>A0A975IP46</accession>
<dbReference type="EMBL" id="CP071696">
    <property type="protein sequence ID" value="QTX05273.1"/>
    <property type="molecule type" value="Genomic_DNA"/>
</dbReference>
<gene>
    <name evidence="2" type="ORF">G127AT_03320</name>
</gene>
<dbReference type="KEGG" id="aarc:G127AT_03320"/>
<feature type="transmembrane region" description="Helical" evidence="1">
    <location>
        <begin position="152"/>
        <end position="172"/>
    </location>
</feature>
<feature type="transmembrane region" description="Helical" evidence="1">
    <location>
        <begin position="33"/>
        <end position="50"/>
    </location>
</feature>
<proteinExistence type="predicted"/>
<feature type="transmembrane region" description="Helical" evidence="1">
    <location>
        <begin position="257"/>
        <end position="279"/>
    </location>
</feature>
<dbReference type="Pfam" id="PF20176">
    <property type="entry name" value="DUF6541"/>
    <property type="match status" value="1"/>
</dbReference>
<reference evidence="2" key="1">
    <citation type="submission" date="2021-03" db="EMBL/GenBank/DDBJ databases">
        <title>Agromyces archimandritus sp. nov., isolated from the cockroach Archimandrita tessellata.</title>
        <authorList>
            <person name="Guzman J."/>
            <person name="Ortuzar M."/>
            <person name="Poehlein A."/>
            <person name="Daniel R."/>
            <person name="Trujillo M."/>
            <person name="Vilcinskas A."/>
        </authorList>
    </citation>
    <scope>NUCLEOTIDE SEQUENCE</scope>
    <source>
        <strain evidence="2">G127AT</strain>
    </source>
</reference>
<dbReference type="InterPro" id="IPR046671">
    <property type="entry name" value="DUF6541"/>
</dbReference>
<feature type="transmembrane region" description="Helical" evidence="1">
    <location>
        <begin position="374"/>
        <end position="397"/>
    </location>
</feature>
<evidence type="ECO:0000313" key="3">
    <source>
        <dbReference type="Proteomes" id="UP000671914"/>
    </source>
</evidence>
<name>A0A975IP46_9MICO</name>
<feature type="transmembrane region" description="Helical" evidence="1">
    <location>
        <begin position="409"/>
        <end position="429"/>
    </location>
</feature>
<feature type="transmembrane region" description="Helical" evidence="1">
    <location>
        <begin position="178"/>
        <end position="200"/>
    </location>
</feature>
<feature type="transmembrane region" description="Helical" evidence="1">
    <location>
        <begin position="231"/>
        <end position="250"/>
    </location>
</feature>
<feature type="transmembrane region" description="Helical" evidence="1">
    <location>
        <begin position="207"/>
        <end position="225"/>
    </location>
</feature>
<dbReference type="Proteomes" id="UP000671914">
    <property type="component" value="Chromosome"/>
</dbReference>
<keyword evidence="1" id="KW-0812">Transmembrane</keyword>